<dbReference type="SUPFAM" id="SSF88697">
    <property type="entry name" value="PUA domain-like"/>
    <property type="match status" value="1"/>
</dbReference>
<dbReference type="AlphaFoldDB" id="D4GCQ9"/>
<protein>
    <recommendedName>
        <fullName evidence="1">DUF4440 domain-containing protein</fullName>
    </recommendedName>
</protein>
<sequence length="240" mass="26755">MSNAVNARSYVMQTLNIVPRLMTALRAGKKRHTIRWQEQKITPGPLCYVSNEDPATWVIVDVAQVVTMPLSSVAHYLGKGDEWPDAVLLAGMQEHYPAIQLDSQVEVIHHSAPRQDERALHLALLAALTVLECSLHHEKRHDLAWLDQRLHPEFKEITLSGTLLNREQIIAALMNEENAQAIISSDFQLMEVGTQHAILLYRTAQPDGSRAALRSSHWVLSAAHGWQMIFHQGSTAAAGS</sequence>
<dbReference type="HOGENOM" id="CLU_1208852_0_0_6"/>
<evidence type="ECO:0000313" key="2">
    <source>
        <dbReference type="EMBL" id="ADD76732.1"/>
    </source>
</evidence>
<dbReference type="Pfam" id="PF14534">
    <property type="entry name" value="DUF4440"/>
    <property type="match status" value="1"/>
</dbReference>
<evidence type="ECO:0000313" key="3">
    <source>
        <dbReference type="Proteomes" id="UP000001702"/>
    </source>
</evidence>
<dbReference type="EMBL" id="CP001875">
    <property type="protein sequence ID" value="ADD76732.1"/>
    <property type="molecule type" value="Genomic_DNA"/>
</dbReference>
<gene>
    <name evidence="2" type="ordered locus">PANA_1565</name>
</gene>
<dbReference type="InterPro" id="IPR015947">
    <property type="entry name" value="PUA-like_sf"/>
</dbReference>
<proteinExistence type="predicted"/>
<dbReference type="Proteomes" id="UP000001702">
    <property type="component" value="Chromosome"/>
</dbReference>
<accession>D4GCQ9</accession>
<dbReference type="Gene3D" id="3.10.450.50">
    <property type="match status" value="1"/>
</dbReference>
<dbReference type="STRING" id="706191.PANA_1565"/>
<dbReference type="InterPro" id="IPR027843">
    <property type="entry name" value="DUF4440"/>
</dbReference>
<name>D4GCQ9_PANAM</name>
<evidence type="ECO:0000259" key="1">
    <source>
        <dbReference type="Pfam" id="PF14534"/>
    </source>
</evidence>
<dbReference type="eggNOG" id="COG4994">
    <property type="taxonomic scope" value="Bacteria"/>
</dbReference>
<organism evidence="2 3">
    <name type="scientific">Pantoea ananatis (strain LMG 20103)</name>
    <dbReference type="NCBI Taxonomy" id="706191"/>
    <lineage>
        <taxon>Bacteria</taxon>
        <taxon>Pseudomonadati</taxon>
        <taxon>Pseudomonadota</taxon>
        <taxon>Gammaproteobacteria</taxon>
        <taxon>Enterobacterales</taxon>
        <taxon>Erwiniaceae</taxon>
        <taxon>Pantoea</taxon>
    </lineage>
</organism>
<reference evidence="2 3" key="1">
    <citation type="journal article" date="2010" name="J. Bacteriol.">
        <title>Genome sequence of Pantoea ananatis LMG20103, the causative agent of Eucalyptus blight and dieback.</title>
        <authorList>
            <person name="De Maayer P."/>
            <person name="Chan W.Y."/>
            <person name="Venter S.N."/>
            <person name="Toth I.K."/>
            <person name="Birch P.R."/>
            <person name="Joubert F."/>
            <person name="Coutinho T.A."/>
        </authorList>
    </citation>
    <scope>NUCLEOTIDE SEQUENCE [LARGE SCALE GENOMIC DNA]</scope>
    <source>
        <strain evidence="2 3">LMG 20103</strain>
    </source>
</reference>
<keyword evidence="3" id="KW-1185">Reference proteome</keyword>
<dbReference type="InterPro" id="IPR032710">
    <property type="entry name" value="NTF2-like_dom_sf"/>
</dbReference>
<feature type="domain" description="DUF4440" evidence="1">
    <location>
        <begin position="139"/>
        <end position="228"/>
    </location>
</feature>
<dbReference type="SUPFAM" id="SSF54427">
    <property type="entry name" value="NTF2-like"/>
    <property type="match status" value="1"/>
</dbReference>
<dbReference type="KEGG" id="pam:PANA_1565"/>